<keyword evidence="5 7" id="KW-1133">Transmembrane helix</keyword>
<keyword evidence="4 7" id="KW-0812">Transmembrane</keyword>
<dbReference type="InterPro" id="IPR045621">
    <property type="entry name" value="BPD_transp_1_N"/>
</dbReference>
<organism evidence="9 10">
    <name type="scientific">Spirochaeta lutea</name>
    <dbReference type="NCBI Taxonomy" id="1480694"/>
    <lineage>
        <taxon>Bacteria</taxon>
        <taxon>Pseudomonadati</taxon>
        <taxon>Spirochaetota</taxon>
        <taxon>Spirochaetia</taxon>
        <taxon>Spirochaetales</taxon>
        <taxon>Spirochaetaceae</taxon>
        <taxon>Spirochaeta</taxon>
    </lineage>
</organism>
<reference evidence="9 10" key="1">
    <citation type="submission" date="2014-05" db="EMBL/GenBank/DDBJ databases">
        <title>De novo Genome Sequence of Spirocheata sp.</title>
        <authorList>
            <person name="Shivani Y."/>
            <person name="Subhash Y."/>
            <person name="Tushar L."/>
            <person name="Sasikala C."/>
            <person name="Ramana C.V."/>
        </authorList>
    </citation>
    <scope>NUCLEOTIDE SEQUENCE [LARGE SCALE GENOMIC DNA]</scope>
    <source>
        <strain evidence="9 10">JC230</strain>
    </source>
</reference>
<comment type="subcellular location">
    <subcellularLocation>
        <location evidence="1 7">Cell membrane</location>
        <topology evidence="1 7">Multi-pass membrane protein</topology>
    </subcellularLocation>
</comment>
<evidence type="ECO:0000256" key="3">
    <source>
        <dbReference type="ARBA" id="ARBA00022475"/>
    </source>
</evidence>
<dbReference type="InterPro" id="IPR000515">
    <property type="entry name" value="MetI-like"/>
</dbReference>
<name>A0A098QXY0_9SPIO</name>
<evidence type="ECO:0000256" key="1">
    <source>
        <dbReference type="ARBA" id="ARBA00004651"/>
    </source>
</evidence>
<dbReference type="Gene3D" id="1.10.3720.10">
    <property type="entry name" value="MetI-like"/>
    <property type="match status" value="1"/>
</dbReference>
<dbReference type="AlphaFoldDB" id="A0A098QXY0"/>
<evidence type="ECO:0000256" key="6">
    <source>
        <dbReference type="ARBA" id="ARBA00023136"/>
    </source>
</evidence>
<sequence length="310" mass="34265">MTKYIIRRFLGLIPTLFVIITLSFIIVRIAPGGPFASEKKLPPQVIENLEKKFNLDQPLLLQYANYMFDIARGDLGPSFKYHDRDVNYFIANSLPNSLLLGVLALGLAVILGVGAGLISAVKQNSWPDYVSMSIAVVGISVPLFVVGPVLQYFFALKLQWFNVAGWLTGRNGTPLNLVLPIITLSLPYFAYVARLTRASVIEVLRSDYIRTARAKGLKEGVVLFKHVLKGALLPVVSYLGPAFAGIITGSVVVEKIFRVPGLGSFFVQSAFNRDYTLIMGTVIVYSVILILMNFLVDILYSLLDPRVSYK</sequence>
<keyword evidence="2 7" id="KW-0813">Transport</keyword>
<evidence type="ECO:0000256" key="7">
    <source>
        <dbReference type="RuleBase" id="RU363032"/>
    </source>
</evidence>
<comment type="caution">
    <text evidence="9">The sequence shown here is derived from an EMBL/GenBank/DDBJ whole genome shotgun (WGS) entry which is preliminary data.</text>
</comment>
<keyword evidence="6 7" id="KW-0472">Membrane</keyword>
<proteinExistence type="inferred from homology"/>
<gene>
    <name evidence="9" type="ORF">DC28_07380</name>
</gene>
<feature type="transmembrane region" description="Helical" evidence="7">
    <location>
        <begin position="174"/>
        <end position="193"/>
    </location>
</feature>
<evidence type="ECO:0000313" key="10">
    <source>
        <dbReference type="Proteomes" id="UP000029692"/>
    </source>
</evidence>
<dbReference type="Pfam" id="PF00528">
    <property type="entry name" value="BPD_transp_1"/>
    <property type="match status" value="1"/>
</dbReference>
<accession>A0A098QXY0</accession>
<dbReference type="Proteomes" id="UP000029692">
    <property type="component" value="Unassembled WGS sequence"/>
</dbReference>
<feature type="transmembrane region" description="Helical" evidence="7">
    <location>
        <begin position="98"/>
        <end position="121"/>
    </location>
</feature>
<dbReference type="PANTHER" id="PTHR43163:SF6">
    <property type="entry name" value="DIPEPTIDE TRANSPORT SYSTEM PERMEASE PROTEIN DPPB-RELATED"/>
    <property type="match status" value="1"/>
</dbReference>
<evidence type="ECO:0000256" key="2">
    <source>
        <dbReference type="ARBA" id="ARBA00022448"/>
    </source>
</evidence>
<dbReference type="RefSeq" id="WP_037547296.1">
    <property type="nucleotide sequence ID" value="NZ_JNUP01000056.1"/>
</dbReference>
<dbReference type="STRING" id="1480694.DC28_07380"/>
<comment type="similarity">
    <text evidence="7">Belongs to the binding-protein-dependent transport system permease family.</text>
</comment>
<keyword evidence="3" id="KW-1003">Cell membrane</keyword>
<dbReference type="EMBL" id="JNUP01000056">
    <property type="protein sequence ID" value="KGE72293.1"/>
    <property type="molecule type" value="Genomic_DNA"/>
</dbReference>
<evidence type="ECO:0000313" key="9">
    <source>
        <dbReference type="EMBL" id="KGE72293.1"/>
    </source>
</evidence>
<dbReference type="Pfam" id="PF19300">
    <property type="entry name" value="BPD_transp_1_N"/>
    <property type="match status" value="1"/>
</dbReference>
<evidence type="ECO:0000256" key="4">
    <source>
        <dbReference type="ARBA" id="ARBA00022692"/>
    </source>
</evidence>
<feature type="domain" description="ABC transmembrane type-1" evidence="8">
    <location>
        <begin position="94"/>
        <end position="300"/>
    </location>
</feature>
<dbReference type="OrthoDB" id="9806409at2"/>
<evidence type="ECO:0000259" key="8">
    <source>
        <dbReference type="PROSITE" id="PS50928"/>
    </source>
</evidence>
<feature type="transmembrane region" description="Helical" evidence="7">
    <location>
        <begin position="235"/>
        <end position="257"/>
    </location>
</feature>
<dbReference type="PROSITE" id="PS50928">
    <property type="entry name" value="ABC_TM1"/>
    <property type="match status" value="1"/>
</dbReference>
<feature type="transmembrane region" description="Helical" evidence="7">
    <location>
        <begin position="133"/>
        <end position="154"/>
    </location>
</feature>
<dbReference type="CDD" id="cd06261">
    <property type="entry name" value="TM_PBP2"/>
    <property type="match status" value="1"/>
</dbReference>
<keyword evidence="10" id="KW-1185">Reference proteome</keyword>
<dbReference type="PANTHER" id="PTHR43163">
    <property type="entry name" value="DIPEPTIDE TRANSPORT SYSTEM PERMEASE PROTEIN DPPB-RELATED"/>
    <property type="match status" value="1"/>
</dbReference>
<dbReference type="GO" id="GO:0055085">
    <property type="term" value="P:transmembrane transport"/>
    <property type="evidence" value="ECO:0007669"/>
    <property type="project" value="InterPro"/>
</dbReference>
<evidence type="ECO:0000256" key="5">
    <source>
        <dbReference type="ARBA" id="ARBA00022989"/>
    </source>
</evidence>
<feature type="transmembrane region" description="Helical" evidence="7">
    <location>
        <begin position="9"/>
        <end position="30"/>
    </location>
</feature>
<dbReference type="GO" id="GO:0005886">
    <property type="term" value="C:plasma membrane"/>
    <property type="evidence" value="ECO:0007669"/>
    <property type="project" value="UniProtKB-SubCell"/>
</dbReference>
<feature type="transmembrane region" description="Helical" evidence="7">
    <location>
        <begin position="277"/>
        <end position="303"/>
    </location>
</feature>
<dbReference type="SUPFAM" id="SSF161098">
    <property type="entry name" value="MetI-like"/>
    <property type="match status" value="1"/>
</dbReference>
<protein>
    <submittedName>
        <fullName evidence="9">ABC transporter</fullName>
    </submittedName>
</protein>
<dbReference type="InterPro" id="IPR035906">
    <property type="entry name" value="MetI-like_sf"/>
</dbReference>
<dbReference type="eggNOG" id="COG0601">
    <property type="taxonomic scope" value="Bacteria"/>
</dbReference>